<dbReference type="InterPro" id="IPR011990">
    <property type="entry name" value="TPR-like_helical_dom_sf"/>
</dbReference>
<evidence type="ECO:0000313" key="3">
    <source>
        <dbReference type="Proteomes" id="UP000033140"/>
    </source>
</evidence>
<dbReference type="STRING" id="698492.A0A0E9NJ96"/>
<gene>
    <name evidence="2" type="ORF">G7K_3625-t1</name>
</gene>
<reference evidence="2 3" key="1">
    <citation type="journal article" date="2011" name="J. Gen. Appl. Microbiol.">
        <title>Draft genome sequencing of the enigmatic yeast Saitoella complicata.</title>
        <authorList>
            <person name="Nishida H."/>
            <person name="Hamamoto M."/>
            <person name="Sugiyama J."/>
        </authorList>
    </citation>
    <scope>NUCLEOTIDE SEQUENCE [LARGE SCALE GENOMIC DNA]</scope>
    <source>
        <strain evidence="2 3">NRRL Y-17804</strain>
    </source>
</reference>
<proteinExistence type="predicted"/>
<keyword evidence="3" id="KW-1185">Reference proteome</keyword>
<feature type="region of interest" description="Disordered" evidence="1">
    <location>
        <begin position="58"/>
        <end position="83"/>
    </location>
</feature>
<reference evidence="2 3" key="2">
    <citation type="journal article" date="2014" name="J. Gen. Appl. Microbiol.">
        <title>The early diverging ascomycetous budding yeast Saitoella complicata has three histone deacetylases belonging to the Clr6, Hos2, and Rpd3 lineages.</title>
        <authorList>
            <person name="Nishida H."/>
            <person name="Matsumoto T."/>
            <person name="Kondo S."/>
            <person name="Hamamoto M."/>
            <person name="Yoshikawa H."/>
        </authorList>
    </citation>
    <scope>NUCLEOTIDE SEQUENCE [LARGE SCALE GENOMIC DNA]</scope>
    <source>
        <strain evidence="2 3">NRRL Y-17804</strain>
    </source>
</reference>
<name>A0A0E9NJ96_SAICN</name>
<evidence type="ECO:0000313" key="2">
    <source>
        <dbReference type="EMBL" id="GAO49475.1"/>
    </source>
</evidence>
<dbReference type="EMBL" id="BACD03000023">
    <property type="protein sequence ID" value="GAO49475.1"/>
    <property type="molecule type" value="Genomic_DNA"/>
</dbReference>
<dbReference type="GO" id="GO:0003729">
    <property type="term" value="F:mRNA binding"/>
    <property type="evidence" value="ECO:0007669"/>
    <property type="project" value="TreeGrafter"/>
</dbReference>
<sequence length="626" mass="70258">MRLQPNPRLGQSVPSRLKEFYIRFYSVAVAENYEHAESSNTPERTSHPDRRRLLDTFRDQQDSSAASQPRDFPDDQRNVRGQRSWGPRARSILYTTHDLWSMFDNEILCPPGRERINIPRRYSYVRDPTRDARQAQFPRESAVASAKRIGYQTLDKLAYNLSRLHQYGRHRSALTFRPPTFRPLFLRLKRPPNLDSVGSRSEDNAEWVNDPEELEGQLKDLFLKSDRNILPPVVALLSGTKQIPSTKAFNILIRGFYNARKRTRSSAKYTNTRKKLEGAAWLSFKAMLACNQAPDKYTFSTLVNLCTLTDDFKGMRGVLLVMKLLKGTFTPDLHVLGSIIAYGVQSNRPELALAGLRAIRTEGLTPNIQILTHLIQCAANDRNWDAGIALWSDVKVAYHAGETLDERLFWEVRRLCLRCDKHKEWQQLMEVAATIGFEGESVRFSRSEPGRSSRRRLRDHVDPGAPEGKKSTSEAAFAGALTTLAASLGAAIYAGTNKDDKRPTAKPEIQKPTYGIVKGKMAPPRRTGFGPTGVPVSLGFALTTLAANVGAAVYTNAKEDRTGNVGAGVDLRLPVCLRVFKQFAYKDTASKQPTRALLVSSIVPGDYSDTIHQLARCTRQLTKGHD</sequence>
<evidence type="ECO:0000256" key="1">
    <source>
        <dbReference type="SAM" id="MobiDB-lite"/>
    </source>
</evidence>
<dbReference type="PANTHER" id="PTHR47938:SF35">
    <property type="entry name" value="PENTATRICOPEPTIDE REPEAT-CONTAINING PROTEIN 4, MITOCHONDRIAL-RELATED"/>
    <property type="match status" value="1"/>
</dbReference>
<dbReference type="Proteomes" id="UP000033140">
    <property type="component" value="Unassembled WGS sequence"/>
</dbReference>
<reference evidence="2 3" key="3">
    <citation type="journal article" date="2015" name="Genome Announc.">
        <title>Draft Genome Sequence of the Archiascomycetous Yeast Saitoella complicata.</title>
        <authorList>
            <person name="Yamauchi K."/>
            <person name="Kondo S."/>
            <person name="Hamamoto M."/>
            <person name="Takahashi Y."/>
            <person name="Ogura Y."/>
            <person name="Hayashi T."/>
            <person name="Nishida H."/>
        </authorList>
    </citation>
    <scope>NUCLEOTIDE SEQUENCE [LARGE SCALE GENOMIC DNA]</scope>
    <source>
        <strain evidence="2 3">NRRL Y-17804</strain>
    </source>
</reference>
<feature type="region of interest" description="Disordered" evidence="1">
    <location>
        <begin position="444"/>
        <end position="473"/>
    </location>
</feature>
<protein>
    <submittedName>
        <fullName evidence="2">Uncharacterized protein</fullName>
    </submittedName>
</protein>
<dbReference type="PANTHER" id="PTHR47938">
    <property type="entry name" value="RESPIRATORY COMPLEX I CHAPERONE (CIA84), PUTATIVE (AFU_ORTHOLOGUE AFUA_2G06020)-RELATED"/>
    <property type="match status" value="1"/>
</dbReference>
<accession>A0A0E9NJ96</accession>
<organism evidence="2 3">
    <name type="scientific">Saitoella complicata (strain BCRC 22490 / CBS 7301 / JCM 7358 / NBRC 10748 / NRRL Y-17804)</name>
    <dbReference type="NCBI Taxonomy" id="698492"/>
    <lineage>
        <taxon>Eukaryota</taxon>
        <taxon>Fungi</taxon>
        <taxon>Dikarya</taxon>
        <taxon>Ascomycota</taxon>
        <taxon>Taphrinomycotina</taxon>
        <taxon>Taphrinomycotina incertae sedis</taxon>
        <taxon>Saitoella</taxon>
    </lineage>
</organism>
<dbReference type="AlphaFoldDB" id="A0A0E9NJ96"/>
<dbReference type="Gene3D" id="1.25.40.10">
    <property type="entry name" value="Tetratricopeptide repeat domain"/>
    <property type="match status" value="1"/>
</dbReference>
<comment type="caution">
    <text evidence="2">The sequence shown here is derived from an EMBL/GenBank/DDBJ whole genome shotgun (WGS) entry which is preliminary data.</text>
</comment>
<feature type="compositionally biased region" description="Basic and acidic residues" evidence="1">
    <location>
        <begin position="459"/>
        <end position="472"/>
    </location>
</feature>